<accession>C6T0K1</accession>
<evidence type="ECO:0000256" key="1">
    <source>
        <dbReference type="SAM" id="MobiDB-lite"/>
    </source>
</evidence>
<feature type="region of interest" description="Disordered" evidence="1">
    <location>
        <begin position="1"/>
        <end position="85"/>
    </location>
</feature>
<name>C6T0K1_SOYBN</name>
<proteinExistence type="evidence at transcript level"/>
<sequence>METNSGINASQQVTDGRAENEGEKECELISLEFSGEKSKTPNSRKRKHLSEPLSEAQLDINGSAASSPNVHLTQIGNKMKTRKRK</sequence>
<dbReference type="EMBL" id="BT090955">
    <property type="protein sequence ID" value="ACU15024.1"/>
    <property type="molecule type" value="mRNA"/>
</dbReference>
<protein>
    <submittedName>
        <fullName evidence="2">Uncharacterized protein</fullName>
    </submittedName>
</protein>
<feature type="compositionally biased region" description="Basic and acidic residues" evidence="1">
    <location>
        <begin position="16"/>
        <end position="27"/>
    </location>
</feature>
<feature type="compositionally biased region" description="Polar residues" evidence="1">
    <location>
        <begin position="63"/>
        <end position="76"/>
    </location>
</feature>
<feature type="compositionally biased region" description="Polar residues" evidence="1">
    <location>
        <begin position="1"/>
        <end position="14"/>
    </location>
</feature>
<evidence type="ECO:0000313" key="2">
    <source>
        <dbReference type="EMBL" id="ACU15024.1"/>
    </source>
</evidence>
<organism evidence="2">
    <name type="scientific">Glycine max</name>
    <name type="common">Soybean</name>
    <name type="synonym">Glycine hispida</name>
    <dbReference type="NCBI Taxonomy" id="3847"/>
    <lineage>
        <taxon>Eukaryota</taxon>
        <taxon>Viridiplantae</taxon>
        <taxon>Streptophyta</taxon>
        <taxon>Embryophyta</taxon>
        <taxon>Tracheophyta</taxon>
        <taxon>Spermatophyta</taxon>
        <taxon>Magnoliopsida</taxon>
        <taxon>eudicotyledons</taxon>
        <taxon>Gunneridae</taxon>
        <taxon>Pentapetalae</taxon>
        <taxon>rosids</taxon>
        <taxon>fabids</taxon>
        <taxon>Fabales</taxon>
        <taxon>Fabaceae</taxon>
        <taxon>Papilionoideae</taxon>
        <taxon>50 kb inversion clade</taxon>
        <taxon>NPAAA clade</taxon>
        <taxon>indigoferoid/millettioid clade</taxon>
        <taxon>Phaseoleae</taxon>
        <taxon>Glycine</taxon>
        <taxon>Glycine subgen. Soja</taxon>
    </lineage>
</organism>
<dbReference type="AlphaFoldDB" id="C6T0K1"/>
<dbReference type="ExpressionAtlas" id="C6T0K1">
    <property type="expression patterns" value="baseline and differential"/>
</dbReference>
<reference evidence="2" key="1">
    <citation type="submission" date="2009-08" db="EMBL/GenBank/DDBJ databases">
        <authorList>
            <person name="Cheung F."/>
            <person name="Xiao Y."/>
            <person name="Chan A."/>
            <person name="Moskal W."/>
            <person name="Town C.D."/>
        </authorList>
    </citation>
    <scope>NUCLEOTIDE SEQUENCE</scope>
</reference>